<keyword evidence="1" id="KW-0472">Membrane</keyword>
<feature type="transmembrane region" description="Helical" evidence="1">
    <location>
        <begin position="23"/>
        <end position="42"/>
    </location>
</feature>
<sequence length="119" mass="12364">MNPPTQSPPPSHRAPRRRILRDLLGLFLIGSGTVGLLGALYIAEPLVALLLAGLVLCVGGYTVLYITPPLNPAVRLVAGYCALSLGLTVLAGLAFALTPWSLLFALLVAVGVFLSSEGD</sequence>
<organism evidence="2 3">
    <name type="scientific">Streptomyces solincola</name>
    <dbReference type="NCBI Taxonomy" id="2100817"/>
    <lineage>
        <taxon>Bacteria</taxon>
        <taxon>Bacillati</taxon>
        <taxon>Actinomycetota</taxon>
        <taxon>Actinomycetes</taxon>
        <taxon>Kitasatosporales</taxon>
        <taxon>Streptomycetaceae</taxon>
        <taxon>Streptomyces</taxon>
    </lineage>
</organism>
<reference evidence="2 3" key="1">
    <citation type="submission" date="2018-03" db="EMBL/GenBank/DDBJ databases">
        <title>Novel Streptomyces sp. from soil.</title>
        <authorList>
            <person name="Tan G.Y.A."/>
            <person name="Lee Z.Y."/>
        </authorList>
    </citation>
    <scope>NUCLEOTIDE SEQUENCE [LARGE SCALE GENOMIC DNA]</scope>
    <source>
        <strain evidence="2 3">ST5x</strain>
    </source>
</reference>
<gene>
    <name evidence="2" type="ORF">C6N75_00715</name>
</gene>
<protein>
    <submittedName>
        <fullName evidence="2">Uncharacterized protein</fullName>
    </submittedName>
</protein>
<keyword evidence="3" id="KW-1185">Reference proteome</keyword>
<feature type="transmembrane region" description="Helical" evidence="1">
    <location>
        <begin position="73"/>
        <end position="94"/>
    </location>
</feature>
<accession>A0A2S9Q353</accession>
<name>A0A2S9Q353_9ACTN</name>
<evidence type="ECO:0000313" key="2">
    <source>
        <dbReference type="EMBL" id="PRH81096.1"/>
    </source>
</evidence>
<dbReference type="RefSeq" id="WP_105866862.1">
    <property type="nucleotide sequence ID" value="NZ_PVLV01000007.1"/>
</dbReference>
<evidence type="ECO:0000256" key="1">
    <source>
        <dbReference type="SAM" id="Phobius"/>
    </source>
</evidence>
<dbReference type="OrthoDB" id="9989236at2"/>
<keyword evidence="1" id="KW-0812">Transmembrane</keyword>
<comment type="caution">
    <text evidence="2">The sequence shown here is derived from an EMBL/GenBank/DDBJ whole genome shotgun (WGS) entry which is preliminary data.</text>
</comment>
<evidence type="ECO:0000313" key="3">
    <source>
        <dbReference type="Proteomes" id="UP000239322"/>
    </source>
</evidence>
<dbReference type="EMBL" id="PVLV01000007">
    <property type="protein sequence ID" value="PRH81096.1"/>
    <property type="molecule type" value="Genomic_DNA"/>
</dbReference>
<dbReference type="Proteomes" id="UP000239322">
    <property type="component" value="Unassembled WGS sequence"/>
</dbReference>
<feature type="transmembrane region" description="Helical" evidence="1">
    <location>
        <begin position="48"/>
        <end position="66"/>
    </location>
</feature>
<proteinExistence type="predicted"/>
<keyword evidence="1" id="KW-1133">Transmembrane helix</keyword>
<dbReference type="AlphaFoldDB" id="A0A2S9Q353"/>